<dbReference type="AlphaFoldDB" id="A0A7J5TZC9"/>
<name>A0A7J5TZC9_9BACT</name>
<accession>A0A7J5TZC9</accession>
<dbReference type="RefSeq" id="WP_152125338.1">
    <property type="nucleotide sequence ID" value="NZ_WELI01000006.1"/>
</dbReference>
<sequence>MPLHTTFALNPDCRVVLWRIEEDEPTLRARLVLTAPEQADLDGITHPNQRVEWLACRVAVQTLAQAHQYPYRGLVKDEYGKPHLLQPEPAGSPAHISISHTGGWAAAVWHQNRPVGIDIEPIRAQFTRVVPRVLSEAEIEHASGRADRLAVYWCAKECLYKLYGKRQLTFREHLHIEPFADGAERLTGHVRLPDHEETLQIHCWAIGPGLLAVACP</sequence>
<dbReference type="PANTHER" id="PTHR12215:SF10">
    <property type="entry name" value="L-AMINOADIPATE-SEMIALDEHYDE DEHYDROGENASE-PHOSPHOPANTETHEINYL TRANSFERASE"/>
    <property type="match status" value="1"/>
</dbReference>
<comment type="caution">
    <text evidence="4">The sequence shown here is derived from an EMBL/GenBank/DDBJ whole genome shotgun (WGS) entry which is preliminary data.</text>
</comment>
<dbReference type="Proteomes" id="UP000488299">
    <property type="component" value="Unassembled WGS sequence"/>
</dbReference>
<evidence type="ECO:0000256" key="1">
    <source>
        <dbReference type="ARBA" id="ARBA00010990"/>
    </source>
</evidence>
<dbReference type="EMBL" id="WELI01000006">
    <property type="protein sequence ID" value="KAB7729256.1"/>
    <property type="molecule type" value="Genomic_DNA"/>
</dbReference>
<keyword evidence="5" id="KW-1185">Reference proteome</keyword>
<dbReference type="InterPro" id="IPR008278">
    <property type="entry name" value="4-PPantetheinyl_Trfase_dom"/>
</dbReference>
<gene>
    <name evidence="4" type="ORF">F5984_16620</name>
</gene>
<proteinExistence type="inferred from homology"/>
<dbReference type="InterPro" id="IPR037143">
    <property type="entry name" value="4-PPantetheinyl_Trfase_dom_sf"/>
</dbReference>
<dbReference type="GO" id="GO:0000287">
    <property type="term" value="F:magnesium ion binding"/>
    <property type="evidence" value="ECO:0007669"/>
    <property type="project" value="InterPro"/>
</dbReference>
<dbReference type="InterPro" id="IPR050559">
    <property type="entry name" value="P-Pant_transferase_sf"/>
</dbReference>
<keyword evidence="2 4" id="KW-0808">Transferase</keyword>
<organism evidence="4 5">
    <name type="scientific">Rudanella paleaurantiibacter</name>
    <dbReference type="NCBI Taxonomy" id="2614655"/>
    <lineage>
        <taxon>Bacteria</taxon>
        <taxon>Pseudomonadati</taxon>
        <taxon>Bacteroidota</taxon>
        <taxon>Cytophagia</taxon>
        <taxon>Cytophagales</taxon>
        <taxon>Cytophagaceae</taxon>
        <taxon>Rudanella</taxon>
    </lineage>
</organism>
<dbReference type="SUPFAM" id="SSF56214">
    <property type="entry name" value="4'-phosphopantetheinyl transferase"/>
    <property type="match status" value="2"/>
</dbReference>
<dbReference type="GO" id="GO:0008897">
    <property type="term" value="F:holo-[acyl-carrier-protein] synthase activity"/>
    <property type="evidence" value="ECO:0007669"/>
    <property type="project" value="InterPro"/>
</dbReference>
<dbReference type="GO" id="GO:0019878">
    <property type="term" value="P:lysine biosynthetic process via aminoadipic acid"/>
    <property type="evidence" value="ECO:0007669"/>
    <property type="project" value="TreeGrafter"/>
</dbReference>
<protein>
    <submittedName>
        <fullName evidence="4">4'-phosphopantetheinyl transferase superfamily protein</fullName>
    </submittedName>
</protein>
<dbReference type="PANTHER" id="PTHR12215">
    <property type="entry name" value="PHOSPHOPANTETHEINE TRANSFERASE"/>
    <property type="match status" value="1"/>
</dbReference>
<evidence type="ECO:0000259" key="3">
    <source>
        <dbReference type="Pfam" id="PF01648"/>
    </source>
</evidence>
<reference evidence="4 5" key="1">
    <citation type="submission" date="2019-10" db="EMBL/GenBank/DDBJ databases">
        <title>Rudanella paleaurantiibacter sp. nov., isolated from sludge.</title>
        <authorList>
            <person name="Xu S.Q."/>
        </authorList>
    </citation>
    <scope>NUCLEOTIDE SEQUENCE [LARGE SCALE GENOMIC DNA]</scope>
    <source>
        <strain evidence="4 5">HX-22-17</strain>
    </source>
</reference>
<evidence type="ECO:0000313" key="4">
    <source>
        <dbReference type="EMBL" id="KAB7729256.1"/>
    </source>
</evidence>
<evidence type="ECO:0000313" key="5">
    <source>
        <dbReference type="Proteomes" id="UP000488299"/>
    </source>
</evidence>
<dbReference type="Pfam" id="PF01648">
    <property type="entry name" value="ACPS"/>
    <property type="match status" value="1"/>
</dbReference>
<evidence type="ECO:0000256" key="2">
    <source>
        <dbReference type="ARBA" id="ARBA00022679"/>
    </source>
</evidence>
<comment type="similarity">
    <text evidence="1">Belongs to the P-Pant transferase superfamily. Gsp/Sfp/HetI/AcpT family.</text>
</comment>
<dbReference type="Gene3D" id="3.90.470.20">
    <property type="entry name" value="4'-phosphopantetheinyl transferase domain"/>
    <property type="match status" value="1"/>
</dbReference>
<feature type="domain" description="4'-phosphopantetheinyl transferase" evidence="3">
    <location>
        <begin position="114"/>
        <end position="187"/>
    </location>
</feature>
<dbReference type="GO" id="GO:0005829">
    <property type="term" value="C:cytosol"/>
    <property type="evidence" value="ECO:0007669"/>
    <property type="project" value="TreeGrafter"/>
</dbReference>